<feature type="domain" description="Ferrous iron transporter FeoA-like" evidence="2">
    <location>
        <begin position="16"/>
        <end position="89"/>
    </location>
</feature>
<dbReference type="InterPro" id="IPR038157">
    <property type="entry name" value="FeoA_core_dom"/>
</dbReference>
<name>Q7VFV1_HELHP</name>
<protein>
    <recommendedName>
        <fullName evidence="2">Ferrous iron transporter FeoA-like domain-containing protein</fullName>
    </recommendedName>
</protein>
<evidence type="ECO:0000256" key="1">
    <source>
        <dbReference type="ARBA" id="ARBA00023004"/>
    </source>
</evidence>
<dbReference type="Proteomes" id="UP000002495">
    <property type="component" value="Chromosome"/>
</dbReference>
<dbReference type="AlphaFoldDB" id="Q7VFV1"/>
<keyword evidence="4" id="KW-1185">Reference proteome</keyword>
<gene>
    <name evidence="3" type="ordered locus">HH_1574</name>
</gene>
<dbReference type="Pfam" id="PF04023">
    <property type="entry name" value="FeoA"/>
    <property type="match status" value="1"/>
</dbReference>
<dbReference type="GO" id="GO:0046914">
    <property type="term" value="F:transition metal ion binding"/>
    <property type="evidence" value="ECO:0007669"/>
    <property type="project" value="InterPro"/>
</dbReference>
<dbReference type="KEGG" id="hhe:HH_1574"/>
<dbReference type="EMBL" id="AE017125">
    <property type="protein sequence ID" value="AAP78171.1"/>
    <property type="molecule type" value="Genomic_DNA"/>
</dbReference>
<sequence length="91" mass="10294">MLFKSTNKDSEQRIKMTLYDCNLGEECKIVRCDTQDNALKDRFISFGIVKDKVCRVVSHSINHLAVAVIIEGTQVALRDSEAKLIIVEPIK</sequence>
<dbReference type="HOGENOM" id="CLU_150646_7_1_7"/>
<organism evidence="3 4">
    <name type="scientific">Helicobacter hepaticus (strain ATCC 51449 / 3B1)</name>
    <dbReference type="NCBI Taxonomy" id="235279"/>
    <lineage>
        <taxon>Bacteria</taxon>
        <taxon>Pseudomonadati</taxon>
        <taxon>Campylobacterota</taxon>
        <taxon>Epsilonproteobacteria</taxon>
        <taxon>Campylobacterales</taxon>
        <taxon>Helicobacteraceae</taxon>
        <taxon>Helicobacter</taxon>
    </lineage>
</organism>
<dbReference type="InterPro" id="IPR007167">
    <property type="entry name" value="Fe-transptr_FeoA-like"/>
</dbReference>
<proteinExistence type="predicted"/>
<dbReference type="InterPro" id="IPR008988">
    <property type="entry name" value="Transcriptional_repressor_C"/>
</dbReference>
<reference evidence="3 4" key="1">
    <citation type="journal article" date="2003" name="Proc. Natl. Acad. Sci. U.S.A.">
        <title>The complete genome sequence of the carcinogenic bacterium Helicobacter hepaticus.</title>
        <authorList>
            <person name="Suerbaum S."/>
            <person name="Josenhans C."/>
            <person name="Sterzenbach T."/>
            <person name="Drescher B."/>
            <person name="Brandt P."/>
            <person name="Bell M."/>
            <person name="Droege M."/>
            <person name="Fartmann B."/>
            <person name="Fischer H.-P."/>
            <person name="Ge Z."/>
            <person name="Hoerster A."/>
            <person name="Holland R."/>
            <person name="Klein K."/>
            <person name="Koenig J."/>
            <person name="Macko L."/>
            <person name="Mendz G.L."/>
            <person name="Nyakatura G."/>
            <person name="Schauer D.B."/>
            <person name="Shen Z."/>
            <person name="Weber J."/>
            <person name="Frosch M."/>
            <person name="Fox J.G."/>
        </authorList>
    </citation>
    <scope>NUCLEOTIDE SEQUENCE [LARGE SCALE GENOMIC DNA]</scope>
    <source>
        <strain evidence="4">ATCC 51449 / 3B1</strain>
    </source>
</reference>
<evidence type="ECO:0000313" key="3">
    <source>
        <dbReference type="EMBL" id="AAP78171.1"/>
    </source>
</evidence>
<dbReference type="SMART" id="SM00899">
    <property type="entry name" value="FeoA"/>
    <property type="match status" value="1"/>
</dbReference>
<accession>Q7VFV1</accession>
<keyword evidence="1" id="KW-0408">Iron</keyword>
<dbReference type="Gene3D" id="2.30.30.90">
    <property type="match status" value="1"/>
</dbReference>
<evidence type="ECO:0000259" key="2">
    <source>
        <dbReference type="SMART" id="SM00899"/>
    </source>
</evidence>
<evidence type="ECO:0000313" key="4">
    <source>
        <dbReference type="Proteomes" id="UP000002495"/>
    </source>
</evidence>
<dbReference type="STRING" id="235279.HH_1574"/>
<dbReference type="SUPFAM" id="SSF50037">
    <property type="entry name" value="C-terminal domain of transcriptional repressors"/>
    <property type="match status" value="1"/>
</dbReference>